<dbReference type="WBParaSite" id="BTMF_0001174201-mRNA-1">
    <property type="protein sequence ID" value="BTMF_0001174201-mRNA-1"/>
    <property type="gene ID" value="BTMF_0001174201"/>
</dbReference>
<evidence type="ECO:0000313" key="2">
    <source>
        <dbReference type="Proteomes" id="UP000280834"/>
    </source>
</evidence>
<protein>
    <submittedName>
        <fullName evidence="1 3">Uncharacterized protein</fullName>
    </submittedName>
</protein>
<reference evidence="3" key="1">
    <citation type="submission" date="2017-02" db="UniProtKB">
        <authorList>
            <consortium name="WormBaseParasite"/>
        </authorList>
    </citation>
    <scope>IDENTIFICATION</scope>
</reference>
<reference evidence="1 2" key="2">
    <citation type="submission" date="2018-11" db="EMBL/GenBank/DDBJ databases">
        <authorList>
            <consortium name="Pathogen Informatics"/>
        </authorList>
    </citation>
    <scope>NUCLEOTIDE SEQUENCE [LARGE SCALE GENOMIC DNA]</scope>
</reference>
<organism evidence="3">
    <name type="scientific">Brugia timori</name>
    <dbReference type="NCBI Taxonomy" id="42155"/>
    <lineage>
        <taxon>Eukaryota</taxon>
        <taxon>Metazoa</taxon>
        <taxon>Ecdysozoa</taxon>
        <taxon>Nematoda</taxon>
        <taxon>Chromadorea</taxon>
        <taxon>Rhabditida</taxon>
        <taxon>Spirurina</taxon>
        <taxon>Spiruromorpha</taxon>
        <taxon>Filarioidea</taxon>
        <taxon>Onchocercidae</taxon>
        <taxon>Brugia</taxon>
    </lineage>
</organism>
<dbReference type="EMBL" id="UZAG01017148">
    <property type="protein sequence ID" value="VDO33104.1"/>
    <property type="molecule type" value="Genomic_DNA"/>
</dbReference>
<name>A0A0R3QVI4_9BILA</name>
<dbReference type="Proteomes" id="UP000280834">
    <property type="component" value="Unassembled WGS sequence"/>
</dbReference>
<gene>
    <name evidence="1" type="ORF">BTMF_LOCUS9770</name>
</gene>
<sequence length="40" mass="4599">MERERKCSDVVISFLSNLGVLFSSRANYSYLFGINSSFNF</sequence>
<keyword evidence="2" id="KW-1185">Reference proteome</keyword>
<accession>A0A0R3QVI4</accession>
<dbReference type="AlphaFoldDB" id="A0A0R3QVI4"/>
<evidence type="ECO:0000313" key="3">
    <source>
        <dbReference type="WBParaSite" id="BTMF_0001174201-mRNA-1"/>
    </source>
</evidence>
<proteinExistence type="predicted"/>
<evidence type="ECO:0000313" key="1">
    <source>
        <dbReference type="EMBL" id="VDO33104.1"/>
    </source>
</evidence>